<feature type="region of interest" description="Disordered" evidence="10">
    <location>
        <begin position="1803"/>
        <end position="1839"/>
    </location>
</feature>
<feature type="region of interest" description="Disordered" evidence="10">
    <location>
        <begin position="461"/>
        <end position="505"/>
    </location>
</feature>
<keyword evidence="15" id="KW-1185">Reference proteome</keyword>
<feature type="compositionally biased region" description="Basic and acidic residues" evidence="10">
    <location>
        <begin position="1153"/>
        <end position="1173"/>
    </location>
</feature>
<comment type="caution">
    <text evidence="14">The sequence shown here is derived from an EMBL/GenBank/DDBJ whole genome shotgun (WGS) entry which is preliminary data.</text>
</comment>
<dbReference type="InterPro" id="IPR036236">
    <property type="entry name" value="Znf_C2H2_sf"/>
</dbReference>
<feature type="compositionally biased region" description="Polar residues" evidence="10">
    <location>
        <begin position="579"/>
        <end position="601"/>
    </location>
</feature>
<dbReference type="Pfam" id="PF01448">
    <property type="entry name" value="ELM2"/>
    <property type="match status" value="1"/>
</dbReference>
<feature type="compositionally biased region" description="Polar residues" evidence="10">
    <location>
        <begin position="1175"/>
        <end position="1190"/>
    </location>
</feature>
<keyword evidence="3" id="KW-0677">Repeat</keyword>
<feature type="compositionally biased region" description="Polar residues" evidence="10">
    <location>
        <begin position="644"/>
        <end position="654"/>
    </location>
</feature>
<evidence type="ECO:0000256" key="10">
    <source>
        <dbReference type="SAM" id="MobiDB-lite"/>
    </source>
</evidence>
<keyword evidence="2" id="KW-0479">Metal-binding</keyword>
<feature type="domain" description="ELM2" evidence="12">
    <location>
        <begin position="1415"/>
        <end position="1505"/>
    </location>
</feature>
<dbReference type="InterPro" id="IPR017884">
    <property type="entry name" value="SANT_dom"/>
</dbReference>
<evidence type="ECO:0000256" key="8">
    <source>
        <dbReference type="ARBA" id="ARBA00023242"/>
    </source>
</evidence>
<dbReference type="Gene3D" id="3.30.160.60">
    <property type="entry name" value="Classic Zinc Finger"/>
    <property type="match status" value="5"/>
</dbReference>
<dbReference type="Proteomes" id="UP001519460">
    <property type="component" value="Unassembled WGS sequence"/>
</dbReference>
<dbReference type="PANTHER" id="PTHR16089">
    <property type="entry name" value="REST COREPRESSOR COREST PROTEIN-RELATED"/>
    <property type="match status" value="1"/>
</dbReference>
<dbReference type="SMART" id="SM00355">
    <property type="entry name" value="ZnF_C2H2"/>
    <property type="match status" value="6"/>
</dbReference>
<keyword evidence="5" id="KW-0862">Zinc</keyword>
<feature type="domain" description="C2H2-type" evidence="11">
    <location>
        <begin position="1790"/>
        <end position="1817"/>
    </location>
</feature>
<evidence type="ECO:0000256" key="6">
    <source>
        <dbReference type="ARBA" id="ARBA00023015"/>
    </source>
</evidence>
<dbReference type="GO" id="GO:0005634">
    <property type="term" value="C:nucleus"/>
    <property type="evidence" value="ECO:0007669"/>
    <property type="project" value="UniProtKB-SubCell"/>
</dbReference>
<feature type="compositionally biased region" description="Basic and acidic residues" evidence="10">
    <location>
        <begin position="294"/>
        <end position="308"/>
    </location>
</feature>
<dbReference type="PROSITE" id="PS51156">
    <property type="entry name" value="ELM2"/>
    <property type="match status" value="1"/>
</dbReference>
<feature type="domain" description="C2H2-type" evidence="11">
    <location>
        <begin position="390"/>
        <end position="414"/>
    </location>
</feature>
<dbReference type="SMART" id="SM00717">
    <property type="entry name" value="SANT"/>
    <property type="match status" value="1"/>
</dbReference>
<evidence type="ECO:0000256" key="3">
    <source>
        <dbReference type="ARBA" id="ARBA00022737"/>
    </source>
</evidence>
<feature type="region of interest" description="Disordered" evidence="10">
    <location>
        <begin position="1754"/>
        <end position="1783"/>
    </location>
</feature>
<accession>A0ABD0LT66</accession>
<feature type="region of interest" description="Disordered" evidence="10">
    <location>
        <begin position="1399"/>
        <end position="1418"/>
    </location>
</feature>
<sequence>MNHLVIRQHVQDVAKEESSPVSGTFSSHNKSQLSESQQILWEGVWTSSGKLQYSRVMDGPQHVMDSTESVAAATGLDGIALLTGLASSSTGLVPASLSESALAFTLSSLPLSLSGTMTTTMAKDQRDPTGSDLTLTQSALETLARITDGNFGQNSDPLKPDLGKQLGDEKGLSPLNILVSSSYSDTGQASPAAGPQGGLTGLQYRSAGSGGDTMLSAINYTDNEMLNDSAFDINNSAAPGLAQLDDNFLSGLGNPASGQAGNSFDLFDSGVSDPLSPFGDAGLSIDSTSLQAMDSERNSDSTVDDAKATGKIGGSKKSQQKESELGSPGKNTPAQCNTCGKQFNNYSALTKHRLTHSDERKYLCTICNKGFKRQDHLNGHQMTHLDKKPYQCPLENCDKGYCDARSLRRHLEAHHRLPTDVAQTHVLTSMAAAGIAPPSQRNGKGRAAEVAAVMAAAAAASKAGSTEPGPTQRIVNSPSYSTSSTPSPVNKSGGTGGSVTVKVDPNDPAELQKLRKLPETVLQQQSVLQAAVSSTNSEQGPQQFQVQFQMDQAPADILAVAAKPKKSKAERAVKALESPPSSSDTPGNDGGASQNESSWQERAQVYNFVGTPGSGDQSPVSVSGDTSPSMGVQVSPSPSPGVATPTSPLHSPQHSRLNWQAAAAAVHSDKHSDDSKGPVQCTVCERRFKTLPALNGHMRLHGGYMKKVPGGMTSPSTIQSPQQVAVATAGGGQVGDVQAALQFYVASPHQDLQQVGLHPLSQEVLQQHQQQILQRQMELQIHASVSSQMADQLKQEQDIRALARLKELEDIRSLEEQLKQNIHEHNLQQLTSMVPTSTAHGQAIPISLTQVNDALADVTRSLSPLRTASPRTQQAEDIQRLVEGFQQALAGLQLGQAQLLLQSPHIMQLGGTGSPSNPAVLNTASGAGSPVMPSAPAPVNPMTPGLPGGVLSNGQQLPLGSNPGVNLAATTEAQGAVTMQQSTLNPGPHGHLSTTSQQQESPALVATTTALPTLPASTPSQQFVALSQQQLGVSGVETLHMDVHDPAVSQLIGSMGGFEGGVGSELLQMSNSHPGAPGLAEALGQQSVSEKLPGFQSFQSLISTHGSLTPPSSGHMLLDSIKQDVMLSSAIHTAPLTLGVSTLPSDELIGSLDEPRSAHTKTSHSELKRRLSADLETSGSKRQHVSSLTHLLNKGPVLGHTSKTASGKDSESGSGANPLAVGGRIRVRSKSGDVHKFMRSKSVDHSLMRPRSSTEESVFRPRQRSGDGTFIGGRSKSHGEDYLSQSDGAGVFRNPSSLPSPFKIKRKHRPSPLFIPPYLSSFQSRLRSPRLWDGGDGKGRGHTPPPYTPPPMLSPIRSGSGLFWTIQSARPLTPQSAPVSARLPLGRRGSHTDIVADSVAKEDDESPPPETDIKPHVNVGPQFQADLPSFSGSRAEALKAPDKEDLMWEPTVMTVSTEEDVQSYQDFACCAAVRGNGSNVEYALHLLYLAKGDIQTAMLMLMGEPPQLPTGHGLLTYKYQESESWSAEQIEAFHRALIEHDKDFFNVAKMVGKSVKESIQFYYLWKKVCPDDYKRLRLLRRRRHQNALYSLRSQQPSSGGTEQTQAPQSEASINTAQDEFESDGSDTEPDEQGSANGPVIKTEPGQPDLAAEADMSSVASSPAAGAPPILHGKDVAPIPVYTQAAVPAVVPTPPPMALPSSPASVLTAAPPGVPSVPHHIQAPPAQTYSCDFPGCSSTLNSKQSLVRHMRKHLKDLNEGKSSQGSTPRAKPRPSTPSRSPVYDQHGEEIFPCKLCDRVFTKVKSRSAHMKSHKTAEPDKKSPASSAAFITPATTISPSD</sequence>
<dbReference type="InterPro" id="IPR000949">
    <property type="entry name" value="ELM2_dom"/>
</dbReference>
<evidence type="ECO:0000313" key="14">
    <source>
        <dbReference type="EMBL" id="KAK7502754.1"/>
    </source>
</evidence>
<feature type="region of interest" description="Disordered" evidence="10">
    <location>
        <begin position="1150"/>
        <end position="1226"/>
    </location>
</feature>
<dbReference type="InterPro" id="IPR013087">
    <property type="entry name" value="Znf_C2H2_type"/>
</dbReference>
<reference evidence="14 15" key="1">
    <citation type="journal article" date="2023" name="Sci. Data">
        <title>Genome assembly of the Korean intertidal mud-creeper Batillaria attramentaria.</title>
        <authorList>
            <person name="Patra A.K."/>
            <person name="Ho P.T."/>
            <person name="Jun S."/>
            <person name="Lee S.J."/>
            <person name="Kim Y."/>
            <person name="Won Y.J."/>
        </authorList>
    </citation>
    <scope>NUCLEOTIDE SEQUENCE [LARGE SCALE GENOMIC DNA]</scope>
    <source>
        <strain evidence="14">Wonlab-2016</strain>
    </source>
</reference>
<dbReference type="PROSITE" id="PS50157">
    <property type="entry name" value="ZINC_FINGER_C2H2_2"/>
    <property type="match status" value="6"/>
</dbReference>
<protein>
    <submittedName>
        <fullName evidence="14">Uncharacterized protein</fullName>
    </submittedName>
</protein>
<feature type="region of interest" description="Disordered" evidence="10">
    <location>
        <begin position="292"/>
        <end position="334"/>
    </location>
</feature>
<feature type="region of interest" description="Disordered" evidence="10">
    <location>
        <begin position="1589"/>
        <end position="1665"/>
    </location>
</feature>
<feature type="compositionally biased region" description="Acidic residues" evidence="10">
    <location>
        <begin position="1618"/>
        <end position="1631"/>
    </location>
</feature>
<evidence type="ECO:0000259" key="11">
    <source>
        <dbReference type="PROSITE" id="PS50157"/>
    </source>
</evidence>
<name>A0ABD0LT66_9CAEN</name>
<proteinExistence type="predicted"/>
<feature type="compositionally biased region" description="Low complexity" evidence="10">
    <location>
        <begin position="1656"/>
        <end position="1665"/>
    </location>
</feature>
<gene>
    <name evidence="14" type="ORF">BaRGS_00006004</name>
</gene>
<dbReference type="EMBL" id="JACVVK020000024">
    <property type="protein sequence ID" value="KAK7502754.1"/>
    <property type="molecule type" value="Genomic_DNA"/>
</dbReference>
<feature type="domain" description="C2H2-type" evidence="11">
    <location>
        <begin position="362"/>
        <end position="389"/>
    </location>
</feature>
<evidence type="ECO:0000313" key="15">
    <source>
        <dbReference type="Proteomes" id="UP001519460"/>
    </source>
</evidence>
<dbReference type="Gene3D" id="1.10.10.60">
    <property type="entry name" value="Homeodomain-like"/>
    <property type="match status" value="1"/>
</dbReference>
<dbReference type="PROSITE" id="PS00028">
    <property type="entry name" value="ZINC_FINGER_C2H2_1"/>
    <property type="match status" value="5"/>
</dbReference>
<feature type="domain" description="C2H2-type" evidence="11">
    <location>
        <begin position="334"/>
        <end position="361"/>
    </location>
</feature>
<organism evidence="14 15">
    <name type="scientific">Batillaria attramentaria</name>
    <dbReference type="NCBI Taxonomy" id="370345"/>
    <lineage>
        <taxon>Eukaryota</taxon>
        <taxon>Metazoa</taxon>
        <taxon>Spiralia</taxon>
        <taxon>Lophotrochozoa</taxon>
        <taxon>Mollusca</taxon>
        <taxon>Gastropoda</taxon>
        <taxon>Caenogastropoda</taxon>
        <taxon>Sorbeoconcha</taxon>
        <taxon>Cerithioidea</taxon>
        <taxon>Batillariidae</taxon>
        <taxon>Batillaria</taxon>
    </lineage>
</organism>
<evidence type="ECO:0000256" key="7">
    <source>
        <dbReference type="ARBA" id="ARBA00023163"/>
    </source>
</evidence>
<feature type="region of interest" description="Disordered" evidence="10">
    <location>
        <begin position="147"/>
        <end position="167"/>
    </location>
</feature>
<feature type="domain" description="SANT" evidence="13">
    <location>
        <begin position="1520"/>
        <end position="1570"/>
    </location>
</feature>
<dbReference type="FunFam" id="3.30.160.60:FF:000744">
    <property type="entry name" value="zinc finger E-box-binding homeobox 1"/>
    <property type="match status" value="1"/>
</dbReference>
<feature type="compositionally biased region" description="Polar residues" evidence="10">
    <location>
        <begin position="1589"/>
        <end position="1617"/>
    </location>
</feature>
<feature type="region of interest" description="Disordered" evidence="10">
    <location>
        <begin position="184"/>
        <end position="205"/>
    </location>
</feature>
<feature type="domain" description="C2H2-type" evidence="11">
    <location>
        <begin position="1728"/>
        <end position="1757"/>
    </location>
</feature>
<dbReference type="InterPro" id="IPR051066">
    <property type="entry name" value="Trans_reg/Corepressor"/>
</dbReference>
<dbReference type="InterPro" id="IPR001005">
    <property type="entry name" value="SANT/Myb"/>
</dbReference>
<evidence type="ECO:0000256" key="1">
    <source>
        <dbReference type="ARBA" id="ARBA00004123"/>
    </source>
</evidence>
<dbReference type="Pfam" id="PF12874">
    <property type="entry name" value="zf-met"/>
    <property type="match status" value="1"/>
</dbReference>
<feature type="domain" description="C2H2-type" evidence="11">
    <location>
        <begin position="679"/>
        <end position="706"/>
    </location>
</feature>
<evidence type="ECO:0000256" key="9">
    <source>
        <dbReference type="PROSITE-ProRule" id="PRU00042"/>
    </source>
</evidence>
<feature type="compositionally biased region" description="Polar residues" evidence="10">
    <location>
        <begin position="614"/>
        <end position="636"/>
    </location>
</feature>
<dbReference type="PANTHER" id="PTHR16089:SF40">
    <property type="entry name" value="SUPPRESSOR OF ACTIVATED EGL-4 PROTEIN 1"/>
    <property type="match status" value="1"/>
</dbReference>
<feature type="compositionally biased region" description="Basic residues" evidence="10">
    <location>
        <begin position="1803"/>
        <end position="1812"/>
    </location>
</feature>
<feature type="region of interest" description="Disordered" evidence="10">
    <location>
        <begin position="562"/>
        <end position="654"/>
    </location>
</feature>
<feature type="compositionally biased region" description="Basic and acidic residues" evidence="10">
    <location>
        <begin position="158"/>
        <end position="167"/>
    </location>
</feature>
<dbReference type="Pfam" id="PF13912">
    <property type="entry name" value="zf-C2H2_6"/>
    <property type="match status" value="2"/>
</dbReference>
<dbReference type="Pfam" id="PF00096">
    <property type="entry name" value="zf-C2H2"/>
    <property type="match status" value="1"/>
</dbReference>
<dbReference type="SMART" id="SM01189">
    <property type="entry name" value="ELM2"/>
    <property type="match status" value="1"/>
</dbReference>
<evidence type="ECO:0000256" key="2">
    <source>
        <dbReference type="ARBA" id="ARBA00022723"/>
    </source>
</evidence>
<keyword evidence="8" id="KW-0539">Nucleus</keyword>
<dbReference type="SUPFAM" id="SSF57667">
    <property type="entry name" value="beta-beta-alpha zinc fingers"/>
    <property type="match status" value="3"/>
</dbReference>
<evidence type="ECO:0000259" key="13">
    <source>
        <dbReference type="PROSITE" id="PS51293"/>
    </source>
</evidence>
<dbReference type="SUPFAM" id="SSF46689">
    <property type="entry name" value="Homeodomain-like"/>
    <property type="match status" value="1"/>
</dbReference>
<keyword evidence="7" id="KW-0804">Transcription</keyword>
<comment type="subcellular location">
    <subcellularLocation>
        <location evidence="1">Nucleus</location>
    </subcellularLocation>
</comment>
<evidence type="ECO:0000256" key="5">
    <source>
        <dbReference type="ARBA" id="ARBA00022833"/>
    </source>
</evidence>
<feature type="compositionally biased region" description="Low complexity" evidence="10">
    <location>
        <begin position="477"/>
        <end position="503"/>
    </location>
</feature>
<dbReference type="GO" id="GO:0008270">
    <property type="term" value="F:zinc ion binding"/>
    <property type="evidence" value="ECO:0007669"/>
    <property type="project" value="UniProtKB-KW"/>
</dbReference>
<dbReference type="InterPro" id="IPR009057">
    <property type="entry name" value="Homeodomain-like_sf"/>
</dbReference>
<feature type="compositionally biased region" description="Basic and acidic residues" evidence="10">
    <location>
        <begin position="1242"/>
        <end position="1259"/>
    </location>
</feature>
<dbReference type="PROSITE" id="PS51293">
    <property type="entry name" value="SANT"/>
    <property type="match status" value="1"/>
</dbReference>
<evidence type="ECO:0000259" key="12">
    <source>
        <dbReference type="PROSITE" id="PS51156"/>
    </source>
</evidence>
<keyword evidence="4 9" id="KW-0863">Zinc-finger</keyword>
<feature type="region of interest" description="Disordered" evidence="10">
    <location>
        <begin position="1242"/>
        <end position="1309"/>
    </location>
</feature>
<evidence type="ECO:0000256" key="4">
    <source>
        <dbReference type="ARBA" id="ARBA00022771"/>
    </source>
</evidence>
<dbReference type="GO" id="GO:0010468">
    <property type="term" value="P:regulation of gene expression"/>
    <property type="evidence" value="ECO:0007669"/>
    <property type="project" value="UniProtKB-ARBA"/>
</dbReference>
<keyword evidence="6" id="KW-0805">Transcription regulation</keyword>